<name>A0AAV4URS5_CAEEX</name>
<accession>A0AAV4URS5</accession>
<evidence type="ECO:0000256" key="1">
    <source>
        <dbReference type="SAM" id="MobiDB-lite"/>
    </source>
</evidence>
<comment type="caution">
    <text evidence="2">The sequence shown here is derived from an EMBL/GenBank/DDBJ whole genome shotgun (WGS) entry which is preliminary data.</text>
</comment>
<feature type="region of interest" description="Disordered" evidence="1">
    <location>
        <begin position="90"/>
        <end position="115"/>
    </location>
</feature>
<dbReference type="Proteomes" id="UP001054945">
    <property type="component" value="Unassembled WGS sequence"/>
</dbReference>
<evidence type="ECO:0000313" key="3">
    <source>
        <dbReference type="Proteomes" id="UP001054945"/>
    </source>
</evidence>
<organism evidence="2 3">
    <name type="scientific">Caerostris extrusa</name>
    <name type="common">Bark spider</name>
    <name type="synonym">Caerostris bankana</name>
    <dbReference type="NCBI Taxonomy" id="172846"/>
    <lineage>
        <taxon>Eukaryota</taxon>
        <taxon>Metazoa</taxon>
        <taxon>Ecdysozoa</taxon>
        <taxon>Arthropoda</taxon>
        <taxon>Chelicerata</taxon>
        <taxon>Arachnida</taxon>
        <taxon>Araneae</taxon>
        <taxon>Araneomorphae</taxon>
        <taxon>Entelegynae</taxon>
        <taxon>Araneoidea</taxon>
        <taxon>Araneidae</taxon>
        <taxon>Caerostris</taxon>
    </lineage>
</organism>
<keyword evidence="3" id="KW-1185">Reference proteome</keyword>
<protein>
    <submittedName>
        <fullName evidence="2">Uncharacterized protein</fullName>
    </submittedName>
</protein>
<proteinExistence type="predicted"/>
<sequence>MSIKVCKSTALAPTWKSTVKETCGTELKGPNHSDVRPTLYNYFLAEGPMASQCVLHPIHAPAEAPPGVVRPGVLRGRHRATGVRVVVQRPGRVLEEGGAEPDGGEGAPPTRHPAR</sequence>
<dbReference type="AlphaFoldDB" id="A0AAV4URS5"/>
<gene>
    <name evidence="2" type="ORF">CEXT_45031</name>
</gene>
<evidence type="ECO:0000313" key="2">
    <source>
        <dbReference type="EMBL" id="GIY60477.1"/>
    </source>
</evidence>
<reference evidence="2 3" key="1">
    <citation type="submission" date="2021-06" db="EMBL/GenBank/DDBJ databases">
        <title>Caerostris extrusa draft genome.</title>
        <authorList>
            <person name="Kono N."/>
            <person name="Arakawa K."/>
        </authorList>
    </citation>
    <scope>NUCLEOTIDE SEQUENCE [LARGE SCALE GENOMIC DNA]</scope>
</reference>
<dbReference type="EMBL" id="BPLR01013332">
    <property type="protein sequence ID" value="GIY60477.1"/>
    <property type="molecule type" value="Genomic_DNA"/>
</dbReference>